<dbReference type="OrthoDB" id="9795769at2"/>
<dbReference type="NCBIfam" id="NF000768">
    <property type="entry name" value="PRK00051.1"/>
    <property type="match status" value="1"/>
</dbReference>
<dbReference type="RefSeq" id="WP_012375396.1">
    <property type="nucleotide sequence ID" value="NC_010571.1"/>
</dbReference>
<keyword evidence="7 11" id="KW-0963">Cytoplasm</keyword>
<dbReference type="GO" id="GO:0008270">
    <property type="term" value="F:zinc ion binding"/>
    <property type="evidence" value="ECO:0007669"/>
    <property type="project" value="UniProtKB-UniRule"/>
</dbReference>
<dbReference type="PANTHER" id="PTHR42945">
    <property type="entry name" value="HISTIDINE BIOSYNTHESIS BIFUNCTIONAL PROTEIN"/>
    <property type="match status" value="1"/>
</dbReference>
<evidence type="ECO:0000256" key="7">
    <source>
        <dbReference type="ARBA" id="ARBA00022490"/>
    </source>
</evidence>
<dbReference type="EMBL" id="CP001032">
    <property type="protein sequence ID" value="ACB75861.1"/>
    <property type="molecule type" value="Genomic_DNA"/>
</dbReference>
<sequence length="151" mass="16872">MSTPAFPARTTTADIELGTTLQPKFGPDGLIPCITQDVHTGEVLMFAFMNAESLAHTLRTKKATYWSRSRNKLWMKGEESGNVQHVHELRTDCDQDVVLIKVEQTGAANASCHNGYKSCFYRKLASLDASSLQLQFTAERLFDPATVYKKK</sequence>
<dbReference type="GO" id="GO:0000287">
    <property type="term" value="F:magnesium ion binding"/>
    <property type="evidence" value="ECO:0007669"/>
    <property type="project" value="UniProtKB-UniRule"/>
</dbReference>
<dbReference type="KEGG" id="ote:Oter_2579"/>
<evidence type="ECO:0000256" key="3">
    <source>
        <dbReference type="ARBA" id="ARBA00005169"/>
    </source>
</evidence>
<feature type="binding site" evidence="11">
    <location>
        <position position="94"/>
    </location>
    <ligand>
        <name>Mg(2+)</name>
        <dbReference type="ChEBI" id="CHEBI:18420"/>
    </ligand>
</feature>
<keyword evidence="8 11" id="KW-0028">Amino-acid biosynthesis</keyword>
<organism evidence="13 14">
    <name type="scientific">Opitutus terrae (strain DSM 11246 / JCM 15787 / PB90-1)</name>
    <dbReference type="NCBI Taxonomy" id="452637"/>
    <lineage>
        <taxon>Bacteria</taxon>
        <taxon>Pseudomonadati</taxon>
        <taxon>Verrucomicrobiota</taxon>
        <taxon>Opitutia</taxon>
        <taxon>Opitutales</taxon>
        <taxon>Opitutaceae</taxon>
        <taxon>Opitutus</taxon>
    </lineage>
</organism>
<evidence type="ECO:0000256" key="10">
    <source>
        <dbReference type="ARBA" id="ARBA00023102"/>
    </source>
</evidence>
<feature type="binding site" evidence="11">
    <location>
        <position position="92"/>
    </location>
    <ligand>
        <name>Mg(2+)</name>
        <dbReference type="ChEBI" id="CHEBI:18420"/>
    </ligand>
</feature>
<evidence type="ECO:0000256" key="8">
    <source>
        <dbReference type="ARBA" id="ARBA00022605"/>
    </source>
</evidence>
<dbReference type="eggNOG" id="COG0139">
    <property type="taxonomic scope" value="Bacteria"/>
</dbReference>
<comment type="subunit">
    <text evidence="11">Homodimer.</text>
</comment>
<name>B1ZTX9_OPITP</name>
<evidence type="ECO:0000256" key="9">
    <source>
        <dbReference type="ARBA" id="ARBA00022801"/>
    </source>
</evidence>
<dbReference type="HAMAP" id="MF_01021">
    <property type="entry name" value="HisI"/>
    <property type="match status" value="1"/>
</dbReference>
<evidence type="ECO:0000256" key="6">
    <source>
        <dbReference type="ARBA" id="ARBA00008299"/>
    </source>
</evidence>
<evidence type="ECO:0000259" key="12">
    <source>
        <dbReference type="Pfam" id="PF01502"/>
    </source>
</evidence>
<evidence type="ECO:0000256" key="2">
    <source>
        <dbReference type="ARBA" id="ARBA00001460"/>
    </source>
</evidence>
<dbReference type="HOGENOM" id="CLU_048577_5_0_0"/>
<dbReference type="Gene3D" id="3.10.20.810">
    <property type="entry name" value="Phosphoribosyl-AMP cyclohydrolase"/>
    <property type="match status" value="1"/>
</dbReference>
<dbReference type="FunFam" id="3.10.20.810:FF:000001">
    <property type="entry name" value="Histidine biosynthesis bifunctional protein HisIE"/>
    <property type="match status" value="1"/>
</dbReference>
<dbReference type="STRING" id="452637.Oter_2579"/>
<evidence type="ECO:0000256" key="5">
    <source>
        <dbReference type="ARBA" id="ARBA00007731"/>
    </source>
</evidence>
<dbReference type="Pfam" id="PF01502">
    <property type="entry name" value="PRA-CH"/>
    <property type="match status" value="1"/>
</dbReference>
<comment type="subcellular location">
    <subcellularLocation>
        <location evidence="11">Cytoplasm</location>
    </subcellularLocation>
</comment>
<protein>
    <recommendedName>
        <fullName evidence="11">Phosphoribosyl-AMP cyclohydrolase</fullName>
        <shortName evidence="11">PRA-CH</shortName>
        <ecNumber evidence="11">3.5.4.19</ecNumber>
    </recommendedName>
</protein>
<keyword evidence="14" id="KW-1185">Reference proteome</keyword>
<evidence type="ECO:0000313" key="13">
    <source>
        <dbReference type="EMBL" id="ACB75861.1"/>
    </source>
</evidence>
<dbReference type="InterPro" id="IPR026660">
    <property type="entry name" value="PRA-CH"/>
</dbReference>
<evidence type="ECO:0000256" key="4">
    <source>
        <dbReference type="ARBA" id="ARBA00005204"/>
    </source>
</evidence>
<dbReference type="Proteomes" id="UP000007013">
    <property type="component" value="Chromosome"/>
</dbReference>
<comment type="similarity">
    <text evidence="5">In the C-terminal section; belongs to the PRA-PH family.</text>
</comment>
<dbReference type="EC" id="3.5.4.19" evidence="11"/>
<dbReference type="InterPro" id="IPR038019">
    <property type="entry name" value="PRib_AMP_CycHydrolase_sf"/>
</dbReference>
<feature type="domain" description="Phosphoribosyl-AMP cyclohydrolase" evidence="12">
    <location>
        <begin position="45"/>
        <end position="121"/>
    </location>
</feature>
<dbReference type="GO" id="GO:0000105">
    <property type="term" value="P:L-histidine biosynthetic process"/>
    <property type="evidence" value="ECO:0007669"/>
    <property type="project" value="UniProtKB-UniRule"/>
</dbReference>
<dbReference type="UniPathway" id="UPA00031">
    <property type="reaction ID" value="UER00008"/>
</dbReference>
<keyword evidence="11" id="KW-0479">Metal-binding</keyword>
<dbReference type="SUPFAM" id="SSF141734">
    <property type="entry name" value="HisI-like"/>
    <property type="match status" value="1"/>
</dbReference>
<comment type="cofactor">
    <cofactor evidence="11">
        <name>Mg(2+)</name>
        <dbReference type="ChEBI" id="CHEBI:18420"/>
    </cofactor>
    <text evidence="11">Binds 1 Mg(2+) ion per subunit.</text>
</comment>
<evidence type="ECO:0000313" key="14">
    <source>
        <dbReference type="Proteomes" id="UP000007013"/>
    </source>
</evidence>
<dbReference type="GO" id="GO:0004635">
    <property type="term" value="F:phosphoribosyl-AMP cyclohydrolase activity"/>
    <property type="evidence" value="ECO:0007669"/>
    <property type="project" value="UniProtKB-UniRule"/>
</dbReference>
<dbReference type="GO" id="GO:0005737">
    <property type="term" value="C:cytoplasm"/>
    <property type="evidence" value="ECO:0007669"/>
    <property type="project" value="UniProtKB-SubCell"/>
</dbReference>
<reference evidence="13 14" key="1">
    <citation type="journal article" date="2011" name="J. Bacteriol.">
        <title>Genome sequence of the verrucomicrobium Opitutus terrae PB90-1, an abundant inhabitant of rice paddy soil ecosystems.</title>
        <authorList>
            <person name="van Passel M.W."/>
            <person name="Kant R."/>
            <person name="Palva A."/>
            <person name="Copeland A."/>
            <person name="Lucas S."/>
            <person name="Lapidus A."/>
            <person name="Glavina del Rio T."/>
            <person name="Pitluck S."/>
            <person name="Goltsman E."/>
            <person name="Clum A."/>
            <person name="Sun H."/>
            <person name="Schmutz J."/>
            <person name="Larimer F.W."/>
            <person name="Land M.L."/>
            <person name="Hauser L."/>
            <person name="Kyrpides N."/>
            <person name="Mikhailova N."/>
            <person name="Richardson P.P."/>
            <person name="Janssen P.H."/>
            <person name="de Vos W.M."/>
            <person name="Smidt H."/>
        </authorList>
    </citation>
    <scope>NUCLEOTIDE SEQUENCE [LARGE SCALE GENOMIC DNA]</scope>
    <source>
        <strain evidence="14">DSM 11246 / JCM 15787 / PB90-1</strain>
    </source>
</reference>
<dbReference type="PANTHER" id="PTHR42945:SF1">
    <property type="entry name" value="HISTIDINE BIOSYNTHESIS BIFUNCTIONAL PROTEIN HIS7"/>
    <property type="match status" value="1"/>
</dbReference>
<comment type="catalytic activity">
    <reaction evidence="2">
        <text>1-(5-phospho-beta-D-ribosyl)-ATP + H2O = 1-(5-phospho-beta-D-ribosyl)-5'-AMP + diphosphate + H(+)</text>
        <dbReference type="Rhea" id="RHEA:22828"/>
        <dbReference type="ChEBI" id="CHEBI:15377"/>
        <dbReference type="ChEBI" id="CHEBI:15378"/>
        <dbReference type="ChEBI" id="CHEBI:33019"/>
        <dbReference type="ChEBI" id="CHEBI:59457"/>
        <dbReference type="ChEBI" id="CHEBI:73183"/>
        <dbReference type="EC" id="3.6.1.31"/>
    </reaction>
</comment>
<keyword evidence="11" id="KW-0460">Magnesium</keyword>
<dbReference type="InterPro" id="IPR002496">
    <property type="entry name" value="PRib_AMP_CycHydrolase_dom"/>
</dbReference>
<comment type="pathway">
    <text evidence="4">Amino-acid biosynthesis; L-histidine biosynthesis; L-histidine from 5-phospho-alpha-D-ribose 1-diphosphate: step 2/9.</text>
</comment>
<comment type="pathway">
    <text evidence="3 11">Amino-acid biosynthesis; L-histidine biosynthesis; L-histidine from 5-phospho-alpha-D-ribose 1-diphosphate: step 3/9.</text>
</comment>
<comment type="cofactor">
    <cofactor evidence="11">
        <name>Zn(2+)</name>
        <dbReference type="ChEBI" id="CHEBI:29105"/>
    </cofactor>
    <text evidence="11">Binds 1 zinc ion per subunit.</text>
</comment>
<proteinExistence type="inferred from homology"/>
<feature type="binding site" evidence="11">
    <location>
        <position position="93"/>
    </location>
    <ligand>
        <name>Zn(2+)</name>
        <dbReference type="ChEBI" id="CHEBI:29105"/>
        <note>ligand shared between dimeric partners</note>
    </ligand>
</feature>
<dbReference type="GO" id="GO:0004636">
    <property type="term" value="F:phosphoribosyl-ATP diphosphatase activity"/>
    <property type="evidence" value="ECO:0007669"/>
    <property type="project" value="UniProtKB-EC"/>
</dbReference>
<comment type="function">
    <text evidence="11">Catalyzes the hydrolysis of the adenine ring of phosphoribosyl-AMP.</text>
</comment>
<dbReference type="AlphaFoldDB" id="B1ZTX9"/>
<keyword evidence="9 11" id="KW-0378">Hydrolase</keyword>
<gene>
    <name evidence="11" type="primary">hisI</name>
    <name evidence="13" type="ordered locus">Oter_2579</name>
</gene>
<evidence type="ECO:0000256" key="1">
    <source>
        <dbReference type="ARBA" id="ARBA00000024"/>
    </source>
</evidence>
<feature type="binding site" evidence="11">
    <location>
        <position position="112"/>
    </location>
    <ligand>
        <name>Zn(2+)</name>
        <dbReference type="ChEBI" id="CHEBI:29105"/>
        <note>ligand shared between dimeric partners</note>
    </ligand>
</feature>
<feature type="binding site" evidence="11">
    <location>
        <position position="119"/>
    </location>
    <ligand>
        <name>Zn(2+)</name>
        <dbReference type="ChEBI" id="CHEBI:29105"/>
        <note>ligand shared between dimeric partners</note>
    </ligand>
</feature>
<comment type="similarity">
    <text evidence="11">Belongs to the PRA-CH family.</text>
</comment>
<feature type="binding site" evidence="11">
    <location>
        <position position="96"/>
    </location>
    <ligand>
        <name>Mg(2+)</name>
        <dbReference type="ChEBI" id="CHEBI:18420"/>
    </ligand>
</feature>
<keyword evidence="10 11" id="KW-0368">Histidine biosynthesis</keyword>
<keyword evidence="11" id="KW-0862">Zinc</keyword>
<comment type="catalytic activity">
    <reaction evidence="1 11">
        <text>1-(5-phospho-beta-D-ribosyl)-5'-AMP + H2O = 1-(5-phospho-beta-D-ribosyl)-5-[(5-phospho-beta-D-ribosylamino)methylideneamino]imidazole-4-carboxamide</text>
        <dbReference type="Rhea" id="RHEA:20049"/>
        <dbReference type="ChEBI" id="CHEBI:15377"/>
        <dbReference type="ChEBI" id="CHEBI:58435"/>
        <dbReference type="ChEBI" id="CHEBI:59457"/>
        <dbReference type="EC" id="3.5.4.19"/>
    </reaction>
</comment>
<evidence type="ECO:0000256" key="11">
    <source>
        <dbReference type="HAMAP-Rule" id="MF_01021"/>
    </source>
</evidence>
<comment type="similarity">
    <text evidence="6">In the N-terminal section; belongs to the PRA-CH family.</text>
</comment>
<accession>B1ZTX9</accession>